<dbReference type="SUPFAM" id="SSF51126">
    <property type="entry name" value="Pectin lyase-like"/>
    <property type="match status" value="1"/>
</dbReference>
<sequence length="520" mass="59291">MRKFLLSLFLLISVGLNAKDYKVSTALDFIKALKPNRTVIVQGIINLSDVLENDHLCEQLDIKAYDDDLEHKSTLLRREEYDGHMLIINNMKNLTIKGEDGAAILVSPRYAYPLSFLKCNSIKLINFTAGHTDEGYCTGGVLEFKQCEDIEIDRCDLFGCGIEGITAVGTSNLVCKKSIIRDCSYSIMELRNCANMTFEDCDFYRCREYTLIAASDCTNTNFIRCRMSQNQGTLFGLNNSVITLSDCEIHHVGPIGNINIKSYPTTRFFNDEDVLEGRGFGPTGRPNLRASREDDETDEGGEEEEIEEDYYAVWDAESVEENHRKVFGNTLEDHWANVPIPLPQSEGTPNIFNLTLAFCKQWTGNDDDPRRVFFEYATGKRHMQINKDETSNISGTKSYYGDGCSINYNTKEGWLESDNNEDAKNLKAAIWNRNDRHKLLILVLEQPELEMSAMCYCYDYDPETRKLRPLPDMKEFIEMKHYGYIMLPKKGKDITLTVLAADGDVIFKWNGYSFNVKKGK</sequence>
<dbReference type="EMBL" id="JABZGR010000002">
    <property type="protein sequence ID" value="MBF0969736.1"/>
    <property type="molecule type" value="Genomic_DNA"/>
</dbReference>
<dbReference type="Proteomes" id="UP000704068">
    <property type="component" value="Unassembled WGS sequence"/>
</dbReference>
<evidence type="ECO:0000313" key="4">
    <source>
        <dbReference type="EMBL" id="MBF0969736.1"/>
    </source>
</evidence>
<evidence type="ECO:0000313" key="5">
    <source>
        <dbReference type="Proteomes" id="UP000704068"/>
    </source>
</evidence>
<dbReference type="AlphaFoldDB" id="A0A929RWT9"/>
<proteinExistence type="predicted"/>
<dbReference type="Pfam" id="PF13229">
    <property type="entry name" value="Beta_helix"/>
    <property type="match status" value="1"/>
</dbReference>
<dbReference type="Gene3D" id="2.160.20.10">
    <property type="entry name" value="Single-stranded right-handed beta-helix, Pectin lyase-like"/>
    <property type="match status" value="1"/>
</dbReference>
<feature type="signal peptide" evidence="2">
    <location>
        <begin position="1"/>
        <end position="18"/>
    </location>
</feature>
<dbReference type="InterPro" id="IPR011050">
    <property type="entry name" value="Pectin_lyase_fold/virulence"/>
</dbReference>
<feature type="chain" id="PRO_5037081147" evidence="2">
    <location>
        <begin position="19"/>
        <end position="520"/>
    </location>
</feature>
<accession>A0A929RWT9</accession>
<comment type="caution">
    <text evidence="4">The sequence shown here is derived from an EMBL/GenBank/DDBJ whole genome shotgun (WGS) entry which is preliminary data.</text>
</comment>
<dbReference type="InterPro" id="IPR039448">
    <property type="entry name" value="Beta_helix"/>
</dbReference>
<name>A0A929RWT9_9BACT</name>
<feature type="domain" description="Right handed beta helix" evidence="3">
    <location>
        <begin position="144"/>
        <end position="252"/>
    </location>
</feature>
<evidence type="ECO:0000259" key="3">
    <source>
        <dbReference type="Pfam" id="PF13229"/>
    </source>
</evidence>
<organism evidence="4 5">
    <name type="scientific">Alloprevotella tannerae</name>
    <dbReference type="NCBI Taxonomy" id="76122"/>
    <lineage>
        <taxon>Bacteria</taxon>
        <taxon>Pseudomonadati</taxon>
        <taxon>Bacteroidota</taxon>
        <taxon>Bacteroidia</taxon>
        <taxon>Bacteroidales</taxon>
        <taxon>Prevotellaceae</taxon>
        <taxon>Alloprevotella</taxon>
    </lineage>
</organism>
<dbReference type="RefSeq" id="WP_303762852.1">
    <property type="nucleotide sequence ID" value="NZ_JABZGR010000002.1"/>
</dbReference>
<dbReference type="InterPro" id="IPR012334">
    <property type="entry name" value="Pectin_lyas_fold"/>
</dbReference>
<protein>
    <submittedName>
        <fullName evidence="4">Right-handed parallel beta-helix repeat-containing protein</fullName>
    </submittedName>
</protein>
<feature type="compositionally biased region" description="Acidic residues" evidence="1">
    <location>
        <begin position="293"/>
        <end position="306"/>
    </location>
</feature>
<evidence type="ECO:0000256" key="1">
    <source>
        <dbReference type="SAM" id="MobiDB-lite"/>
    </source>
</evidence>
<evidence type="ECO:0000256" key="2">
    <source>
        <dbReference type="SAM" id="SignalP"/>
    </source>
</evidence>
<keyword evidence="2" id="KW-0732">Signal</keyword>
<gene>
    <name evidence="4" type="ORF">HXK21_01655</name>
</gene>
<feature type="region of interest" description="Disordered" evidence="1">
    <location>
        <begin position="278"/>
        <end position="306"/>
    </location>
</feature>
<reference evidence="4" key="1">
    <citation type="submission" date="2020-04" db="EMBL/GenBank/DDBJ databases">
        <title>Deep metagenomics examines the oral microbiome during advanced dental caries in children, revealing novel taxa and co-occurrences with host molecules.</title>
        <authorList>
            <person name="Baker J.L."/>
            <person name="Morton J.T."/>
            <person name="Dinis M."/>
            <person name="Alvarez R."/>
            <person name="Tran N.C."/>
            <person name="Knight R."/>
            <person name="Edlund A."/>
        </authorList>
    </citation>
    <scope>NUCLEOTIDE SEQUENCE</scope>
    <source>
        <strain evidence="4">JCVI_34_bin.1</strain>
    </source>
</reference>